<dbReference type="PANTHER" id="PTHR47113:SF1">
    <property type="entry name" value="LD09343P"/>
    <property type="match status" value="1"/>
</dbReference>
<evidence type="ECO:0000313" key="1">
    <source>
        <dbReference type="EMBL" id="KAG5668722.1"/>
    </source>
</evidence>
<dbReference type="PANTHER" id="PTHR47113">
    <property type="entry name" value="LD09343P"/>
    <property type="match status" value="1"/>
</dbReference>
<proteinExistence type="predicted"/>
<dbReference type="CDD" id="cd09917">
    <property type="entry name" value="F-box_SF"/>
    <property type="match status" value="1"/>
</dbReference>
<dbReference type="AlphaFoldDB" id="A0A9J6BG79"/>
<dbReference type="InterPro" id="IPR004344">
    <property type="entry name" value="TTL/TTLL_fam"/>
</dbReference>
<dbReference type="OrthoDB" id="1394818at2759"/>
<dbReference type="EMBL" id="JADBJN010000004">
    <property type="protein sequence ID" value="KAG5668722.1"/>
    <property type="molecule type" value="Genomic_DNA"/>
</dbReference>
<protein>
    <recommendedName>
        <fullName evidence="3">Tubulin-tyrosine ligase family protein</fullName>
    </recommendedName>
</protein>
<dbReference type="SUPFAM" id="SSF52047">
    <property type="entry name" value="RNI-like"/>
    <property type="match status" value="1"/>
</dbReference>
<accession>A0A9J6BG79</accession>
<dbReference type="Proteomes" id="UP001107558">
    <property type="component" value="Chromosome 4"/>
</dbReference>
<dbReference type="SUPFAM" id="SSF56059">
    <property type="entry name" value="Glutathione synthetase ATP-binding domain-like"/>
    <property type="match status" value="1"/>
</dbReference>
<comment type="caution">
    <text evidence="1">The sequence shown here is derived from an EMBL/GenBank/DDBJ whole genome shotgun (WGS) entry which is preliminary data.</text>
</comment>
<dbReference type="Pfam" id="PF03133">
    <property type="entry name" value="TTL"/>
    <property type="match status" value="1"/>
</dbReference>
<dbReference type="Gene3D" id="3.80.10.10">
    <property type="entry name" value="Ribonuclease Inhibitor"/>
    <property type="match status" value="1"/>
</dbReference>
<dbReference type="Gene3D" id="3.30.470.20">
    <property type="entry name" value="ATP-grasp fold, B domain"/>
    <property type="match status" value="1"/>
</dbReference>
<sequence>MIKTENSTNFLDFPSEVLIEIFKLTEDDKDLLLTCKRFYEIISEMIEKNFCLFVDYNKSMINPHFNFDDFINSSSSISIKNDVNQNSSTIENFNEKFNYFILNFGHKIKKFEFPDEIENFTKKYLPKMTNLEEIKTCVGISLESENIEKFSIPIKKLSLYWEKELEELKIFTFDELEIDLQYAGVSQEDFNDFLKNYKNLKRLKIYHMYEYDLTESFKELSLESLDLEIYCELEMIENYLKYQTQLKELSLLYISKEIFLMICENFKNLENLSIPTFEENVMENLSKLPALKSLKFNEELKKFQFDEILVKLKIEKLENLEIQIFFVPSAKDFENLAKSYENLKSLKINFSKEIHLKVVSKIFESFNNLESLELHMESNLNFNENEESKFYEQIHINKNLKNLFFNPNNLKVQNLISNFILNFPNLESIDFGKNVNINENFEQILTGFSEIKKIENPFVSELNQTNFEKFLELGKNLEEFKVDINLFKNPNEALKNCSFSFEDQNILKVMRDDKKKMKFTLENYFQWKAIRIAIESKRNLKHLKIHPSYGSIIYEKALCEALKEICKNVKTLTILKHFDKKNFINFLKILPNCEELILEDFLFIDNFDENYLIENEKIQSFSPKPETEKSQPPPIFETFTNRNEIIIWTATPISTSDRSVFNGIEKVSKNLNHRVTERNDDGSNFDIMWTHEYFFDKFVDKFRTMKLKDHQMINHIPSITFLTNKLHLSISATSRFIPSSFNFPSLKNEFLYYAKVFPKSKFIVKNMDQGGIEVVPFEKVNINLGTWRFLQAYILPRLIYGHAFDLGVYVLITSMDPLRIYRWKQDILLRFCSEKYLPFDYDIQEKFNCGYNYKNIWEIPQLTNRLESSNMEIIKNALNPTNPSDLEKKIDEAISVIALEKNKISNKYSTLYVNRTNNKLKHFFELVRFDFIVDNDFDVYLIEINMSPEMNFDDEESDRNEKMHQGLLKDTLKIIGAENYEDYVKTRTSSFNLAHKSQIDLNHCKNCEKSCEAENCNLCLNCMSIDEQEFIFQAHNENQRKGNFKRLLPSKSYMSKESQNFMTDKTKKLSEWMNLKCNEDINWC</sequence>
<dbReference type="InterPro" id="IPR053317">
    <property type="entry name" value="Tubulin_polyglutamylase"/>
</dbReference>
<name>A0A9J6BG79_POLVA</name>
<evidence type="ECO:0008006" key="3">
    <source>
        <dbReference type="Google" id="ProtNLM"/>
    </source>
</evidence>
<dbReference type="InterPro" id="IPR032675">
    <property type="entry name" value="LRR_dom_sf"/>
</dbReference>
<keyword evidence="2" id="KW-1185">Reference proteome</keyword>
<reference evidence="1" key="1">
    <citation type="submission" date="2021-03" db="EMBL/GenBank/DDBJ databases">
        <title>Chromosome level genome of the anhydrobiotic midge Polypedilum vanderplanki.</title>
        <authorList>
            <person name="Yoshida Y."/>
            <person name="Kikawada T."/>
            <person name="Gusev O."/>
        </authorList>
    </citation>
    <scope>NUCLEOTIDE SEQUENCE</scope>
    <source>
        <strain evidence="1">NIAS01</strain>
        <tissue evidence="1">Whole body or cell culture</tissue>
    </source>
</reference>
<evidence type="ECO:0000313" key="2">
    <source>
        <dbReference type="Proteomes" id="UP001107558"/>
    </source>
</evidence>
<dbReference type="PROSITE" id="PS51221">
    <property type="entry name" value="TTL"/>
    <property type="match status" value="1"/>
</dbReference>
<organism evidence="1 2">
    <name type="scientific">Polypedilum vanderplanki</name>
    <name type="common">Sleeping chironomid midge</name>
    <dbReference type="NCBI Taxonomy" id="319348"/>
    <lineage>
        <taxon>Eukaryota</taxon>
        <taxon>Metazoa</taxon>
        <taxon>Ecdysozoa</taxon>
        <taxon>Arthropoda</taxon>
        <taxon>Hexapoda</taxon>
        <taxon>Insecta</taxon>
        <taxon>Pterygota</taxon>
        <taxon>Neoptera</taxon>
        <taxon>Endopterygota</taxon>
        <taxon>Diptera</taxon>
        <taxon>Nematocera</taxon>
        <taxon>Chironomoidea</taxon>
        <taxon>Chironomidae</taxon>
        <taxon>Chironominae</taxon>
        <taxon>Polypedilum</taxon>
        <taxon>Polypedilum</taxon>
    </lineage>
</organism>
<gene>
    <name evidence="1" type="ORF">PVAND_016649</name>
</gene>